<dbReference type="AlphaFoldDB" id="A0A1G1W8C1"/>
<organism evidence="2 3">
    <name type="scientific">Candidatus Woykebacteria bacterium RBG_13_40_7b</name>
    <dbReference type="NCBI Taxonomy" id="1802594"/>
    <lineage>
        <taxon>Bacteria</taxon>
        <taxon>Candidatus Woykeibacteriota</taxon>
    </lineage>
</organism>
<feature type="domain" description="DUF5666" evidence="1">
    <location>
        <begin position="70"/>
        <end position="136"/>
    </location>
</feature>
<evidence type="ECO:0000259" key="1">
    <source>
        <dbReference type="Pfam" id="PF18914"/>
    </source>
</evidence>
<accession>A0A1G1W8C1</accession>
<reference evidence="2 3" key="1">
    <citation type="journal article" date="2016" name="Nat. Commun.">
        <title>Thousands of microbial genomes shed light on interconnected biogeochemical processes in an aquifer system.</title>
        <authorList>
            <person name="Anantharaman K."/>
            <person name="Brown C.T."/>
            <person name="Hug L.A."/>
            <person name="Sharon I."/>
            <person name="Castelle C.J."/>
            <person name="Probst A.J."/>
            <person name="Thomas B.C."/>
            <person name="Singh A."/>
            <person name="Wilkins M.J."/>
            <person name="Karaoz U."/>
            <person name="Brodie E.L."/>
            <person name="Williams K.H."/>
            <person name="Hubbard S.S."/>
            <person name="Banfield J.F."/>
        </authorList>
    </citation>
    <scope>NUCLEOTIDE SEQUENCE [LARGE SCALE GENOMIC DNA]</scope>
</reference>
<dbReference type="InterPro" id="IPR043724">
    <property type="entry name" value="DUF5666"/>
</dbReference>
<dbReference type="EMBL" id="MHCQ01000035">
    <property type="protein sequence ID" value="OGY23925.1"/>
    <property type="molecule type" value="Genomic_DNA"/>
</dbReference>
<evidence type="ECO:0000313" key="3">
    <source>
        <dbReference type="Proteomes" id="UP000177103"/>
    </source>
</evidence>
<feature type="domain" description="DUF5666" evidence="1">
    <location>
        <begin position="155"/>
        <end position="212"/>
    </location>
</feature>
<sequence>MIKKFFLIFSLIILALTLVPSIYGVTVRNEATKGAQVATRSANKEKVSTRVAEIKKQQEELKKRKAHFIGLITQISGTTLKVKNQNREITVSTDQNTKYFSLSTGGKKKINFGDLKVDDRIAVVGILKSETSGLAKMIVQLPKVKQEIKRHAVFGKVTAIEGNIITIKHLKKPNTWSIKVTGDTRIKKKGTDLATLVDIKIGDIVAAVGIPVEGEENTIEAKAIHVIPGKFKGIDKQATRSATRSATPEATP</sequence>
<protein>
    <recommendedName>
        <fullName evidence="1">DUF5666 domain-containing protein</fullName>
    </recommendedName>
</protein>
<dbReference type="Proteomes" id="UP000177103">
    <property type="component" value="Unassembled WGS sequence"/>
</dbReference>
<name>A0A1G1W8C1_9BACT</name>
<gene>
    <name evidence="2" type="ORF">A2Y57_04315</name>
</gene>
<dbReference type="Pfam" id="PF18914">
    <property type="entry name" value="DUF5666"/>
    <property type="match status" value="2"/>
</dbReference>
<proteinExistence type="predicted"/>
<evidence type="ECO:0000313" key="2">
    <source>
        <dbReference type="EMBL" id="OGY23925.1"/>
    </source>
</evidence>
<comment type="caution">
    <text evidence="2">The sequence shown here is derived from an EMBL/GenBank/DDBJ whole genome shotgun (WGS) entry which is preliminary data.</text>
</comment>